<comment type="caution">
    <text evidence="3">The sequence shown here is derived from an EMBL/GenBank/DDBJ whole genome shotgun (WGS) entry which is preliminary data.</text>
</comment>
<evidence type="ECO:0000313" key="3">
    <source>
        <dbReference type="EMBL" id="GAA2941911.1"/>
    </source>
</evidence>
<feature type="transmembrane region" description="Helical" evidence="2">
    <location>
        <begin position="90"/>
        <end position="106"/>
    </location>
</feature>
<evidence type="ECO:0008006" key="5">
    <source>
        <dbReference type="Google" id="ProtNLM"/>
    </source>
</evidence>
<keyword evidence="2" id="KW-0812">Transmembrane</keyword>
<gene>
    <name evidence="3" type="ORF">GCM10010446_28920</name>
</gene>
<name>A0ABP6JQ49_9ACTN</name>
<protein>
    <recommendedName>
        <fullName evidence="5">DUF3618 domain-containing protein</fullName>
    </recommendedName>
</protein>
<accession>A0ABP6JQ49</accession>
<proteinExistence type="predicted"/>
<evidence type="ECO:0000256" key="1">
    <source>
        <dbReference type="SAM" id="MobiDB-lite"/>
    </source>
</evidence>
<keyword evidence="2" id="KW-0472">Membrane</keyword>
<dbReference type="RefSeq" id="WP_344495058.1">
    <property type="nucleotide sequence ID" value="NZ_BAAAUD010000031.1"/>
</dbReference>
<sequence>MTVDPQDNGSTPTPEELREQVEGTREKLGQTVEALAAKADVKTQAQQKAVQTKERIAQAAAAVADKFQEKTPDPVLEKAYQAPESARSNRGLLIAGVAALVVLVLVRRKRKGR</sequence>
<dbReference type="EMBL" id="BAAAUD010000031">
    <property type="protein sequence ID" value="GAA2941911.1"/>
    <property type="molecule type" value="Genomic_DNA"/>
</dbReference>
<evidence type="ECO:0000313" key="4">
    <source>
        <dbReference type="Proteomes" id="UP001500403"/>
    </source>
</evidence>
<dbReference type="Proteomes" id="UP001500403">
    <property type="component" value="Unassembled WGS sequence"/>
</dbReference>
<reference evidence="4" key="1">
    <citation type="journal article" date="2019" name="Int. J. Syst. Evol. Microbiol.">
        <title>The Global Catalogue of Microorganisms (GCM) 10K type strain sequencing project: providing services to taxonomists for standard genome sequencing and annotation.</title>
        <authorList>
            <consortium name="The Broad Institute Genomics Platform"/>
            <consortium name="The Broad Institute Genome Sequencing Center for Infectious Disease"/>
            <person name="Wu L."/>
            <person name="Ma J."/>
        </authorList>
    </citation>
    <scope>NUCLEOTIDE SEQUENCE [LARGE SCALE GENOMIC DNA]</scope>
    <source>
        <strain evidence="4">JCM 9088</strain>
    </source>
</reference>
<organism evidence="3 4">
    <name type="scientific">Streptomyces enissocaesilis</name>
    <dbReference type="NCBI Taxonomy" id="332589"/>
    <lineage>
        <taxon>Bacteria</taxon>
        <taxon>Bacillati</taxon>
        <taxon>Actinomycetota</taxon>
        <taxon>Actinomycetes</taxon>
        <taxon>Kitasatosporales</taxon>
        <taxon>Streptomycetaceae</taxon>
        <taxon>Streptomyces</taxon>
        <taxon>Streptomyces rochei group</taxon>
    </lineage>
</organism>
<feature type="compositionally biased region" description="Polar residues" evidence="1">
    <location>
        <begin position="1"/>
        <end position="13"/>
    </location>
</feature>
<feature type="region of interest" description="Disordered" evidence="1">
    <location>
        <begin position="1"/>
        <end position="23"/>
    </location>
</feature>
<keyword evidence="4" id="KW-1185">Reference proteome</keyword>
<dbReference type="Pfam" id="PF12277">
    <property type="entry name" value="DUF3618"/>
    <property type="match status" value="1"/>
</dbReference>
<keyword evidence="2" id="KW-1133">Transmembrane helix</keyword>
<dbReference type="InterPro" id="IPR022062">
    <property type="entry name" value="DUF3618"/>
</dbReference>
<evidence type="ECO:0000256" key="2">
    <source>
        <dbReference type="SAM" id="Phobius"/>
    </source>
</evidence>